<dbReference type="RefSeq" id="WP_346581149.1">
    <property type="nucleotide sequence ID" value="NZ_JBDJLH010000004.1"/>
</dbReference>
<name>A0ABV0BRW0_9SPHI</name>
<gene>
    <name evidence="3" type="ORF">ABE541_09330</name>
</gene>
<feature type="domain" description="DUF2089" evidence="2">
    <location>
        <begin position="29"/>
        <end position="56"/>
    </location>
</feature>
<evidence type="ECO:0000259" key="1">
    <source>
        <dbReference type="Pfam" id="PF09862"/>
    </source>
</evidence>
<dbReference type="EMBL" id="JBDJNQ010000003">
    <property type="protein sequence ID" value="MEN5377461.1"/>
    <property type="molecule type" value="Genomic_DNA"/>
</dbReference>
<reference evidence="3 4" key="1">
    <citation type="submission" date="2024-04" db="EMBL/GenBank/DDBJ databases">
        <title>WGS of bacteria from Torrens River.</title>
        <authorList>
            <person name="Wyrsch E.R."/>
            <person name="Drigo B."/>
        </authorList>
    </citation>
    <scope>NUCLEOTIDE SEQUENCE [LARGE SCALE GENOMIC DNA]</scope>
    <source>
        <strain evidence="3 4">TWI391</strain>
    </source>
</reference>
<sequence>MLNNTFIKFILLLIIFIFIEEMKKFPNVCPSCDTKLEVSKLTCSSCNTEVSGKFMLPIWTQLTLEEQDFVLQFLLNSGSLKEMASQLGKSYPTVRNKLDDLIDKLLGLKNND</sequence>
<feature type="domain" description="DUF2089" evidence="1">
    <location>
        <begin position="62"/>
        <end position="105"/>
    </location>
</feature>
<dbReference type="Pfam" id="PF09862">
    <property type="entry name" value="DUF2089"/>
    <property type="match status" value="1"/>
</dbReference>
<dbReference type="Proteomes" id="UP001409291">
    <property type="component" value="Unassembled WGS sequence"/>
</dbReference>
<accession>A0ABV0BRW0</accession>
<dbReference type="InterPro" id="IPR016032">
    <property type="entry name" value="Sig_transdc_resp-reg_C-effctor"/>
</dbReference>
<evidence type="ECO:0000313" key="3">
    <source>
        <dbReference type="EMBL" id="MEN5377461.1"/>
    </source>
</evidence>
<keyword evidence="4" id="KW-1185">Reference proteome</keyword>
<dbReference type="InterPro" id="IPR018658">
    <property type="entry name" value="DUF2089"/>
</dbReference>
<comment type="caution">
    <text evidence="3">The sequence shown here is derived from an EMBL/GenBank/DDBJ whole genome shotgun (WGS) entry which is preliminary data.</text>
</comment>
<organism evidence="3 4">
    <name type="scientific">Sphingobacterium kitahiroshimense</name>
    <dbReference type="NCBI Taxonomy" id="470446"/>
    <lineage>
        <taxon>Bacteria</taxon>
        <taxon>Pseudomonadati</taxon>
        <taxon>Bacteroidota</taxon>
        <taxon>Sphingobacteriia</taxon>
        <taxon>Sphingobacteriales</taxon>
        <taxon>Sphingobacteriaceae</taxon>
        <taxon>Sphingobacterium</taxon>
    </lineage>
</organism>
<dbReference type="Pfam" id="PF22747">
    <property type="entry name" value="Zn_ribbon_DUF2089"/>
    <property type="match status" value="1"/>
</dbReference>
<evidence type="ECO:0000313" key="4">
    <source>
        <dbReference type="Proteomes" id="UP001409291"/>
    </source>
</evidence>
<protein>
    <submittedName>
        <fullName evidence="3">DUF2089 family protein</fullName>
    </submittedName>
</protein>
<evidence type="ECO:0000259" key="2">
    <source>
        <dbReference type="Pfam" id="PF22747"/>
    </source>
</evidence>
<dbReference type="InterPro" id="IPR053957">
    <property type="entry name" value="DUF2089_Zn_ribbon"/>
</dbReference>
<proteinExistence type="predicted"/>
<dbReference type="SUPFAM" id="SSF46894">
    <property type="entry name" value="C-terminal effector domain of the bipartite response regulators"/>
    <property type="match status" value="1"/>
</dbReference>